<gene>
    <name evidence="2" type="primary">4</name>
    <name evidence="2" type="ORF">PBI_DUKE13_4</name>
</gene>
<proteinExistence type="predicted"/>
<keyword evidence="2" id="KW-0378">Hydrolase</keyword>
<evidence type="ECO:0000256" key="1">
    <source>
        <dbReference type="SAM" id="MobiDB-lite"/>
    </source>
</evidence>
<evidence type="ECO:0000313" key="2">
    <source>
        <dbReference type="EMBL" id="AZS07349.1"/>
    </source>
</evidence>
<keyword evidence="2" id="KW-0540">Nuclease</keyword>
<dbReference type="Proteomes" id="UP000287876">
    <property type="component" value="Segment"/>
</dbReference>
<protein>
    <submittedName>
        <fullName evidence="2">HNH endonuclease</fullName>
    </submittedName>
</protein>
<accession>A0A3S9UAM5</accession>
<keyword evidence="2" id="KW-0255">Endonuclease</keyword>
<name>A0A3S9UAM5_9CAUD</name>
<feature type="region of interest" description="Disordered" evidence="1">
    <location>
        <begin position="47"/>
        <end position="66"/>
    </location>
</feature>
<dbReference type="EMBL" id="MK279849">
    <property type="protein sequence ID" value="AZS07349.1"/>
    <property type="molecule type" value="Genomic_DNA"/>
</dbReference>
<reference evidence="2 3" key="1">
    <citation type="submission" date="2018-12" db="EMBL/GenBank/DDBJ databases">
        <authorList>
            <person name="Betsko A.J."/>
            <person name="Stoner T.H."/>
            <person name="Garlena R.A."/>
            <person name="Russell D.A."/>
            <person name="Pope W.H."/>
            <person name="Jacobs-Sera D."/>
            <person name="Hatfull G.F."/>
        </authorList>
    </citation>
    <scope>NUCLEOTIDE SEQUENCE [LARGE SCALE GENOMIC DNA]</scope>
</reference>
<sequence>MATKKTTTERGLGWHHQQAVANLKKKHKDGTPCDWCGRPMFLEPKMNWDYNPDPEASQHGNGVLQGDHSKITRSEAIKKGEKVPPPDRLLHAACNMQRGAGLNDHLAANGKAAENLAMPWPWKV</sequence>
<dbReference type="GO" id="GO:0004519">
    <property type="term" value="F:endonuclease activity"/>
    <property type="evidence" value="ECO:0007669"/>
    <property type="project" value="UniProtKB-KW"/>
</dbReference>
<organism evidence="2 3">
    <name type="scientific">Mycobacterium phage Duke13</name>
    <dbReference type="NCBI Taxonomy" id="2499038"/>
    <lineage>
        <taxon>Viruses</taxon>
        <taxon>Duplodnaviria</taxon>
        <taxon>Heunggongvirae</taxon>
        <taxon>Uroviricota</taxon>
        <taxon>Caudoviricetes</taxon>
        <taxon>Omegavirus</taxon>
        <taxon>Omegavirus baka</taxon>
    </lineage>
</organism>
<evidence type="ECO:0000313" key="3">
    <source>
        <dbReference type="Proteomes" id="UP000287876"/>
    </source>
</evidence>